<accession>A0A1G2BL62</accession>
<dbReference type="SUPFAM" id="SSF52980">
    <property type="entry name" value="Restriction endonuclease-like"/>
    <property type="match status" value="1"/>
</dbReference>
<dbReference type="InterPro" id="IPR047216">
    <property type="entry name" value="Endonuclease_DUF559_bact"/>
</dbReference>
<feature type="domain" description="DUF559" evidence="1">
    <location>
        <begin position="10"/>
        <end position="116"/>
    </location>
</feature>
<evidence type="ECO:0000259" key="1">
    <source>
        <dbReference type="Pfam" id="PF04480"/>
    </source>
</evidence>
<reference evidence="2 3" key="1">
    <citation type="journal article" date="2016" name="Nat. Commun.">
        <title>Thousands of microbial genomes shed light on interconnected biogeochemical processes in an aquifer system.</title>
        <authorList>
            <person name="Anantharaman K."/>
            <person name="Brown C.T."/>
            <person name="Hug L.A."/>
            <person name="Sharon I."/>
            <person name="Castelle C.J."/>
            <person name="Probst A.J."/>
            <person name="Thomas B.C."/>
            <person name="Singh A."/>
            <person name="Wilkins M.J."/>
            <person name="Karaoz U."/>
            <person name="Brodie E.L."/>
            <person name="Williams K.H."/>
            <person name="Hubbard S.S."/>
            <person name="Banfield J.F."/>
        </authorList>
    </citation>
    <scope>NUCLEOTIDE SEQUENCE [LARGE SCALE GENOMIC DNA]</scope>
</reference>
<dbReference type="PANTHER" id="PTHR38590">
    <property type="entry name" value="BLL0828 PROTEIN"/>
    <property type="match status" value="1"/>
</dbReference>
<sequence>MAIINNKKSLKNRRKKLRNNMTQAEILLWLQIKNSQLSGYKFRRQHSIGRYIVDFYCPELKLAIELDGGHHNQNEQSVYDKERTIYLNSLNVRVIRYGNNEVIKNINGVFEDLQVKIIGMHIYPILLEKDYDDS</sequence>
<name>A0A1G2BL62_9BACT</name>
<dbReference type="Gene3D" id="3.40.960.10">
    <property type="entry name" value="VSR Endonuclease"/>
    <property type="match status" value="1"/>
</dbReference>
<dbReference type="CDD" id="cd01038">
    <property type="entry name" value="Endonuclease_DUF559"/>
    <property type="match status" value="1"/>
</dbReference>
<dbReference type="InterPro" id="IPR007569">
    <property type="entry name" value="DUF559"/>
</dbReference>
<dbReference type="EMBL" id="MHKL01000005">
    <property type="protein sequence ID" value="OGY89924.1"/>
    <property type="molecule type" value="Genomic_DNA"/>
</dbReference>
<organism evidence="2 3">
    <name type="scientific">Candidatus Komeilibacteria bacterium RIFCSPLOWO2_01_FULL_45_10</name>
    <dbReference type="NCBI Taxonomy" id="1798550"/>
    <lineage>
        <taxon>Bacteria</taxon>
        <taxon>Candidatus Komeiliibacteriota</taxon>
    </lineage>
</organism>
<evidence type="ECO:0000313" key="2">
    <source>
        <dbReference type="EMBL" id="OGY89924.1"/>
    </source>
</evidence>
<evidence type="ECO:0000313" key="3">
    <source>
        <dbReference type="Proteomes" id="UP000178849"/>
    </source>
</evidence>
<dbReference type="PANTHER" id="PTHR38590:SF1">
    <property type="entry name" value="BLL0828 PROTEIN"/>
    <property type="match status" value="1"/>
</dbReference>
<proteinExistence type="predicted"/>
<dbReference type="AlphaFoldDB" id="A0A1G2BL62"/>
<dbReference type="Pfam" id="PF04480">
    <property type="entry name" value="DUF559"/>
    <property type="match status" value="1"/>
</dbReference>
<gene>
    <name evidence="2" type="ORF">A2927_01100</name>
</gene>
<dbReference type="InterPro" id="IPR011335">
    <property type="entry name" value="Restrct_endonuc-II-like"/>
</dbReference>
<protein>
    <recommendedName>
        <fullName evidence="1">DUF559 domain-containing protein</fullName>
    </recommendedName>
</protein>
<comment type="caution">
    <text evidence="2">The sequence shown here is derived from an EMBL/GenBank/DDBJ whole genome shotgun (WGS) entry which is preliminary data.</text>
</comment>
<dbReference type="Proteomes" id="UP000178849">
    <property type="component" value="Unassembled WGS sequence"/>
</dbReference>
<dbReference type="STRING" id="1798550.A2927_01100"/>